<sequence length="102" mass="11674">MEDIVNSYKKMTMEEQKNGLNFDEEVEEGGEEENDPKVFPVVVVVVTDRRVKLLGLPRTDDFNLGTRESEPNPTTDACGHTPGKLPYCYYFLLLRKVITIHL</sequence>
<gene>
    <name evidence="2" type="ORF">CEPIT_LOCUS21043</name>
</gene>
<proteinExistence type="predicted"/>
<keyword evidence="3" id="KW-1185">Reference proteome</keyword>
<evidence type="ECO:0000313" key="3">
    <source>
        <dbReference type="Proteomes" id="UP001152523"/>
    </source>
</evidence>
<accession>A0AAV0E7D0</accession>
<reference evidence="2" key="1">
    <citation type="submission" date="2022-07" db="EMBL/GenBank/DDBJ databases">
        <authorList>
            <person name="Macas J."/>
            <person name="Novak P."/>
            <person name="Neumann P."/>
        </authorList>
    </citation>
    <scope>NUCLEOTIDE SEQUENCE</scope>
</reference>
<protein>
    <submittedName>
        <fullName evidence="2">Uncharacterized protein</fullName>
    </submittedName>
</protein>
<evidence type="ECO:0000313" key="2">
    <source>
        <dbReference type="EMBL" id="CAH9115333.1"/>
    </source>
</evidence>
<name>A0AAV0E7D0_9ASTE</name>
<feature type="region of interest" description="Disordered" evidence="1">
    <location>
        <begin position="62"/>
        <end position="81"/>
    </location>
</feature>
<comment type="caution">
    <text evidence="2">The sequence shown here is derived from an EMBL/GenBank/DDBJ whole genome shotgun (WGS) entry which is preliminary data.</text>
</comment>
<organism evidence="2 3">
    <name type="scientific">Cuscuta epithymum</name>
    <dbReference type="NCBI Taxonomy" id="186058"/>
    <lineage>
        <taxon>Eukaryota</taxon>
        <taxon>Viridiplantae</taxon>
        <taxon>Streptophyta</taxon>
        <taxon>Embryophyta</taxon>
        <taxon>Tracheophyta</taxon>
        <taxon>Spermatophyta</taxon>
        <taxon>Magnoliopsida</taxon>
        <taxon>eudicotyledons</taxon>
        <taxon>Gunneridae</taxon>
        <taxon>Pentapetalae</taxon>
        <taxon>asterids</taxon>
        <taxon>lamiids</taxon>
        <taxon>Solanales</taxon>
        <taxon>Convolvulaceae</taxon>
        <taxon>Cuscuteae</taxon>
        <taxon>Cuscuta</taxon>
        <taxon>Cuscuta subgen. Cuscuta</taxon>
    </lineage>
</organism>
<evidence type="ECO:0000256" key="1">
    <source>
        <dbReference type="SAM" id="MobiDB-lite"/>
    </source>
</evidence>
<dbReference type="EMBL" id="CAMAPF010000244">
    <property type="protein sequence ID" value="CAH9115333.1"/>
    <property type="molecule type" value="Genomic_DNA"/>
</dbReference>
<dbReference type="AlphaFoldDB" id="A0AAV0E7D0"/>
<dbReference type="Proteomes" id="UP001152523">
    <property type="component" value="Unassembled WGS sequence"/>
</dbReference>